<evidence type="ECO:0000313" key="1">
    <source>
        <dbReference type="EMBL" id="RCJ37038.1"/>
    </source>
</evidence>
<name>A0A367RKG2_9NOSO</name>
<organism evidence="1 2">
    <name type="scientific">Nostoc minutum NIES-26</name>
    <dbReference type="NCBI Taxonomy" id="1844469"/>
    <lineage>
        <taxon>Bacteria</taxon>
        <taxon>Bacillati</taxon>
        <taxon>Cyanobacteriota</taxon>
        <taxon>Cyanophyceae</taxon>
        <taxon>Nostocales</taxon>
        <taxon>Nostocaceae</taxon>
        <taxon>Nostoc</taxon>
    </lineage>
</organism>
<proteinExistence type="predicted"/>
<accession>A0A367RKG2</accession>
<reference evidence="1" key="1">
    <citation type="submission" date="2016-04" db="EMBL/GenBank/DDBJ databases">
        <authorList>
            <person name="Tabuchi Yagui T.R."/>
        </authorList>
    </citation>
    <scope>NUCLEOTIDE SEQUENCE [LARGE SCALE GENOMIC DNA]</scope>
    <source>
        <strain evidence="1">NIES-26</strain>
    </source>
</reference>
<comment type="caution">
    <text evidence="1">The sequence shown here is derived from an EMBL/GenBank/DDBJ whole genome shotgun (WGS) entry which is preliminary data.</text>
</comment>
<sequence length="66" mass="7053">MLTEGSITEATVVLENKAIAPPVCASDRLVVTSAIQYSSFSYALTDAGLSYTNAQTRSLPSQERLD</sequence>
<evidence type="ECO:0000313" key="2">
    <source>
        <dbReference type="Proteomes" id="UP000252107"/>
    </source>
</evidence>
<gene>
    <name evidence="1" type="ORF">A6770_40440</name>
</gene>
<keyword evidence="2" id="KW-1185">Reference proteome</keyword>
<dbReference type="Proteomes" id="UP000252107">
    <property type="component" value="Unassembled WGS sequence"/>
</dbReference>
<dbReference type="EMBL" id="LXQD01000129">
    <property type="protein sequence ID" value="RCJ37038.1"/>
    <property type="molecule type" value="Genomic_DNA"/>
</dbReference>
<protein>
    <submittedName>
        <fullName evidence="1">Uncharacterized protein</fullName>
    </submittedName>
</protein>
<dbReference type="AlphaFoldDB" id="A0A367RKG2"/>